<reference evidence="4" key="1">
    <citation type="submission" date="2019-06" db="EMBL/GenBank/DDBJ databases">
        <title>Draft genome sequence of the griseofulvin-producing fungus Xylaria cubensis strain G536.</title>
        <authorList>
            <person name="Mead M.E."/>
            <person name="Raja H.A."/>
            <person name="Steenwyk J.L."/>
            <person name="Knowles S.L."/>
            <person name="Oberlies N.H."/>
            <person name="Rokas A."/>
        </authorList>
    </citation>
    <scope>NUCLEOTIDE SEQUENCE [LARGE SCALE GENOMIC DNA]</scope>
    <source>
        <strain evidence="4">G536</strain>
    </source>
</reference>
<feature type="region of interest" description="Disordered" evidence="1">
    <location>
        <begin position="55"/>
        <end position="98"/>
    </location>
</feature>
<keyword evidence="2" id="KW-0812">Transmembrane</keyword>
<sequence length="322" mass="36618">MLVGHEYRSQFRSNTDSGTYVSTSRTSPGYESDNLMDEDKAYAMETIKSTFSRLSFRSSPPIRPTQHYVDDENQEYTEDEQRQGFLRPKEGQPAEFGNAPANITTRSYSMSIYHVVAIVTGAVILTAAGSIFYSRSYYGRSSATNFGNPWSYKDVSEHATEVIAELITTSKPAEFRMQSPCGSTPEEAKARGCHFDTISFCWLPDECYDRDLVDTFEATRNWHYYADAEGKQTISYEELVGGHGSNLWVSWEYHLRHCMFMWFKLHRAVLAKGNPDLPQIDSYIANLNHTNHCATILLTDRDVAFSTLNTETLVKYPHCGML</sequence>
<comment type="caution">
    <text evidence="3">The sequence shown here is derived from an EMBL/GenBank/DDBJ whole genome shotgun (WGS) entry which is preliminary data.</text>
</comment>
<evidence type="ECO:0000256" key="1">
    <source>
        <dbReference type="SAM" id="MobiDB-lite"/>
    </source>
</evidence>
<proteinExistence type="predicted"/>
<evidence type="ECO:0000313" key="3">
    <source>
        <dbReference type="EMBL" id="TRX97995.1"/>
    </source>
</evidence>
<dbReference type="InterPro" id="IPR053008">
    <property type="entry name" value="Phomopsin_biosynth_assoc"/>
</dbReference>
<dbReference type="Proteomes" id="UP000319160">
    <property type="component" value="Unassembled WGS sequence"/>
</dbReference>
<protein>
    <submittedName>
        <fullName evidence="3">Uncharacterized protein</fullName>
    </submittedName>
</protein>
<evidence type="ECO:0000313" key="4">
    <source>
        <dbReference type="Proteomes" id="UP000319160"/>
    </source>
</evidence>
<feature type="transmembrane region" description="Helical" evidence="2">
    <location>
        <begin position="112"/>
        <end position="133"/>
    </location>
</feature>
<feature type="compositionally biased region" description="Basic and acidic residues" evidence="1">
    <location>
        <begin position="79"/>
        <end position="92"/>
    </location>
</feature>
<feature type="compositionally biased region" description="Polar residues" evidence="1">
    <location>
        <begin position="10"/>
        <end position="29"/>
    </location>
</feature>
<dbReference type="PANTHER" id="PTHR35896:SF3">
    <property type="entry name" value="MAJOR FACILITATOR SUPERFAMILY TRANSPORTER"/>
    <property type="match status" value="1"/>
</dbReference>
<keyword evidence="2" id="KW-0472">Membrane</keyword>
<gene>
    <name evidence="3" type="ORF">FHL15_001205</name>
</gene>
<dbReference type="EMBL" id="VFLP01000004">
    <property type="protein sequence ID" value="TRX97995.1"/>
    <property type="molecule type" value="Genomic_DNA"/>
</dbReference>
<evidence type="ECO:0000256" key="2">
    <source>
        <dbReference type="SAM" id="Phobius"/>
    </source>
</evidence>
<keyword evidence="2" id="KW-1133">Transmembrane helix</keyword>
<accession>A0A553ICR4</accession>
<keyword evidence="4" id="KW-1185">Reference proteome</keyword>
<dbReference type="OrthoDB" id="3501153at2759"/>
<dbReference type="PANTHER" id="PTHR35896">
    <property type="entry name" value="IG-LIKE DOMAIN-CONTAINING PROTEIN"/>
    <property type="match status" value="1"/>
</dbReference>
<name>A0A553ICR4_9PEZI</name>
<feature type="region of interest" description="Disordered" evidence="1">
    <location>
        <begin position="1"/>
        <end position="34"/>
    </location>
</feature>
<organism evidence="3 4">
    <name type="scientific">Xylaria flabelliformis</name>
    <dbReference type="NCBI Taxonomy" id="2512241"/>
    <lineage>
        <taxon>Eukaryota</taxon>
        <taxon>Fungi</taxon>
        <taxon>Dikarya</taxon>
        <taxon>Ascomycota</taxon>
        <taxon>Pezizomycotina</taxon>
        <taxon>Sordariomycetes</taxon>
        <taxon>Xylariomycetidae</taxon>
        <taxon>Xylariales</taxon>
        <taxon>Xylariaceae</taxon>
        <taxon>Xylaria</taxon>
    </lineage>
</organism>
<dbReference type="AlphaFoldDB" id="A0A553ICR4"/>